<evidence type="ECO:0000256" key="1">
    <source>
        <dbReference type="SAM" id="MobiDB-lite"/>
    </source>
</evidence>
<comment type="caution">
    <text evidence="3">The sequence shown here is derived from an EMBL/GenBank/DDBJ whole genome shotgun (WGS) entry which is preliminary data.</text>
</comment>
<accession>A0ABR3CP57</accession>
<proteinExistence type="predicted"/>
<feature type="compositionally biased region" description="Acidic residues" evidence="1">
    <location>
        <begin position="80"/>
        <end position="118"/>
    </location>
</feature>
<dbReference type="GeneID" id="92007571"/>
<dbReference type="Proteomes" id="UP001430584">
    <property type="component" value="Unassembled WGS sequence"/>
</dbReference>
<organism evidence="3 4">
    <name type="scientific">Diplodia seriata</name>
    <dbReference type="NCBI Taxonomy" id="420778"/>
    <lineage>
        <taxon>Eukaryota</taxon>
        <taxon>Fungi</taxon>
        <taxon>Dikarya</taxon>
        <taxon>Ascomycota</taxon>
        <taxon>Pezizomycotina</taxon>
        <taxon>Dothideomycetes</taxon>
        <taxon>Dothideomycetes incertae sedis</taxon>
        <taxon>Botryosphaeriales</taxon>
        <taxon>Botryosphaeriaceae</taxon>
        <taxon>Diplodia</taxon>
    </lineage>
</organism>
<reference evidence="3 4" key="1">
    <citation type="submission" date="2024-02" db="EMBL/GenBank/DDBJ databases">
        <title>De novo assembly and annotation of 12 fungi associated with fruit tree decline syndrome in Ontario, Canada.</title>
        <authorList>
            <person name="Sulman M."/>
            <person name="Ellouze W."/>
            <person name="Ilyukhin E."/>
        </authorList>
    </citation>
    <scope>NUCLEOTIDE SEQUENCE [LARGE SCALE GENOMIC DNA]</scope>
    <source>
        <strain evidence="3 4">FDS-637</strain>
    </source>
</reference>
<keyword evidence="2" id="KW-0732">Signal</keyword>
<feature type="region of interest" description="Disordered" evidence="1">
    <location>
        <begin position="70"/>
        <end position="186"/>
    </location>
</feature>
<gene>
    <name evidence="3" type="ORF">SLS55_003486</name>
</gene>
<feature type="compositionally biased region" description="Low complexity" evidence="1">
    <location>
        <begin position="138"/>
        <end position="147"/>
    </location>
</feature>
<dbReference type="RefSeq" id="XP_066635080.1">
    <property type="nucleotide sequence ID" value="XM_066774961.1"/>
</dbReference>
<feature type="signal peptide" evidence="2">
    <location>
        <begin position="1"/>
        <end position="19"/>
    </location>
</feature>
<dbReference type="EMBL" id="JAJVCZ030000003">
    <property type="protein sequence ID" value="KAL0262051.1"/>
    <property type="molecule type" value="Genomic_DNA"/>
</dbReference>
<sequence>MHAQPLLQLFLFLSATSSAAPLNANNLAKRDDLVPANEAGLANLPGAENLSAIKTLPIAGGLVQRRQLQGAETYGASEPQPEDGEESDSDDEEDGLSDAGSESDSDSEAGDDDEEVEGAEQPSSTSTDGPVNPPFALPPALETPAAAVGGGGVESAAKGVAGGATDAVQPQPSGGSLLSVAANVNL</sequence>
<name>A0ABR3CP57_9PEZI</name>
<feature type="chain" id="PRO_5046816179" evidence="2">
    <location>
        <begin position="20"/>
        <end position="186"/>
    </location>
</feature>
<evidence type="ECO:0000313" key="4">
    <source>
        <dbReference type="Proteomes" id="UP001430584"/>
    </source>
</evidence>
<keyword evidence="4" id="KW-1185">Reference proteome</keyword>
<evidence type="ECO:0000256" key="2">
    <source>
        <dbReference type="SAM" id="SignalP"/>
    </source>
</evidence>
<feature type="compositionally biased region" description="Polar residues" evidence="1">
    <location>
        <begin position="168"/>
        <end position="186"/>
    </location>
</feature>
<protein>
    <submittedName>
        <fullName evidence="3">Uncharacterized protein</fullName>
    </submittedName>
</protein>
<evidence type="ECO:0000313" key="3">
    <source>
        <dbReference type="EMBL" id="KAL0262051.1"/>
    </source>
</evidence>